<sequence>MHVSVTQNQPEPQTRRIQGTVVSLIRIPGSHSPDVPETREANVKHADITEGNLDVRGHHHI</sequence>
<reference evidence="2" key="1">
    <citation type="journal article" date="2019" name="Science">
        <title>Mutation of a bHLH transcription factor allowed almond domestication.</title>
        <authorList>
            <person name="Sanchez-Perez R."/>
            <person name="Pavan S."/>
            <person name="Mazzeo R."/>
            <person name="Moldovan C."/>
            <person name="Aiese Cigliano R."/>
            <person name="Del Cueto J."/>
            <person name="Ricciardi F."/>
            <person name="Lotti C."/>
            <person name="Ricciardi L."/>
            <person name="Dicenta F."/>
            <person name="Lopez-Marques R.L."/>
            <person name="Lindberg Moller B."/>
        </authorList>
    </citation>
    <scope>NUCLEOTIDE SEQUENCE</scope>
</reference>
<feature type="compositionally biased region" description="Basic and acidic residues" evidence="1">
    <location>
        <begin position="34"/>
        <end position="61"/>
    </location>
</feature>
<proteinExistence type="predicted"/>
<evidence type="ECO:0000256" key="1">
    <source>
        <dbReference type="SAM" id="MobiDB-lite"/>
    </source>
</evidence>
<gene>
    <name evidence="2" type="ORF">Prudu_016958</name>
</gene>
<protein>
    <submittedName>
        <fullName evidence="2">Uncharacterized protein</fullName>
    </submittedName>
</protein>
<dbReference type="EMBL" id="AP019302">
    <property type="protein sequence ID" value="BBH05543.1"/>
    <property type="molecule type" value="Genomic_DNA"/>
</dbReference>
<evidence type="ECO:0000313" key="2">
    <source>
        <dbReference type="EMBL" id="BBH05543.1"/>
    </source>
</evidence>
<organism evidence="2">
    <name type="scientific">Prunus dulcis</name>
    <name type="common">Almond</name>
    <name type="synonym">Amygdalus dulcis</name>
    <dbReference type="NCBI Taxonomy" id="3755"/>
    <lineage>
        <taxon>Eukaryota</taxon>
        <taxon>Viridiplantae</taxon>
        <taxon>Streptophyta</taxon>
        <taxon>Embryophyta</taxon>
        <taxon>Tracheophyta</taxon>
        <taxon>Spermatophyta</taxon>
        <taxon>Magnoliopsida</taxon>
        <taxon>eudicotyledons</taxon>
        <taxon>Gunneridae</taxon>
        <taxon>Pentapetalae</taxon>
        <taxon>rosids</taxon>
        <taxon>fabids</taxon>
        <taxon>Rosales</taxon>
        <taxon>Rosaceae</taxon>
        <taxon>Amygdaloideae</taxon>
        <taxon>Amygdaleae</taxon>
        <taxon>Prunus</taxon>
    </lineage>
</organism>
<accession>A0A4Y1RPA1</accession>
<feature type="region of interest" description="Disordered" evidence="1">
    <location>
        <begin position="28"/>
        <end position="61"/>
    </location>
</feature>
<dbReference type="AlphaFoldDB" id="A0A4Y1RPA1"/>
<name>A0A4Y1RPA1_PRUDU</name>